<evidence type="ECO:0000256" key="5">
    <source>
        <dbReference type="SAM" id="Phobius"/>
    </source>
</evidence>
<sequence>MLPELITGVIADRIKGEGEIRNTIVNLATMTAAAPVVDDSQEQPSTPLPMVFGNQMRTAVQALPGLFSSILPPAHLLAYSTLLGTELYQSFVMTKVAYQALPRSAFTTFQKRVFPMYFQSQSILLLIVAATFPPHGPISMFDKKGDWIALAIAGVTAGFNLIVFGPRTKDLMIERVHQSTRASKTQLKKTTSDDMKILNRAFSRAHAMSIHLNLITIGATLWYGLRLASKLQFKTS</sequence>
<keyword evidence="2 5" id="KW-0812">Transmembrane</keyword>
<feature type="transmembrane region" description="Helical" evidence="5">
    <location>
        <begin position="205"/>
        <end position="225"/>
    </location>
</feature>
<accession>A0AAD4FES6</accession>
<organism evidence="7 8">
    <name type="scientific">Alternaria panax</name>
    <dbReference type="NCBI Taxonomy" id="48097"/>
    <lineage>
        <taxon>Eukaryota</taxon>
        <taxon>Fungi</taxon>
        <taxon>Dikarya</taxon>
        <taxon>Ascomycota</taxon>
        <taxon>Pezizomycotina</taxon>
        <taxon>Dothideomycetes</taxon>
        <taxon>Pleosporomycetidae</taxon>
        <taxon>Pleosporales</taxon>
        <taxon>Pleosporineae</taxon>
        <taxon>Pleosporaceae</taxon>
        <taxon>Alternaria</taxon>
        <taxon>Alternaria sect. Panax</taxon>
    </lineage>
</organism>
<evidence type="ECO:0000256" key="1">
    <source>
        <dbReference type="ARBA" id="ARBA00004370"/>
    </source>
</evidence>
<feature type="domain" description="TMEM205-like" evidence="6">
    <location>
        <begin position="77"/>
        <end position="176"/>
    </location>
</feature>
<dbReference type="InterPro" id="IPR025423">
    <property type="entry name" value="TMEM205-like"/>
</dbReference>
<dbReference type="InterPro" id="IPR053009">
    <property type="entry name" value="Xanthocillin_Biosynth-Assoc"/>
</dbReference>
<evidence type="ECO:0000256" key="2">
    <source>
        <dbReference type="ARBA" id="ARBA00022692"/>
    </source>
</evidence>
<feature type="transmembrane region" description="Helical" evidence="5">
    <location>
        <begin position="113"/>
        <end position="132"/>
    </location>
</feature>
<dbReference type="Pfam" id="PF13664">
    <property type="entry name" value="DUF4149"/>
    <property type="match status" value="1"/>
</dbReference>
<name>A0AAD4FES6_9PLEO</name>
<feature type="transmembrane region" description="Helical" evidence="5">
    <location>
        <begin position="147"/>
        <end position="165"/>
    </location>
</feature>
<dbReference type="Proteomes" id="UP001199106">
    <property type="component" value="Unassembled WGS sequence"/>
</dbReference>
<keyword evidence="3 5" id="KW-1133">Transmembrane helix</keyword>
<gene>
    <name evidence="7" type="ORF">G6011_02785</name>
</gene>
<evidence type="ECO:0000313" key="7">
    <source>
        <dbReference type="EMBL" id="KAG9186229.1"/>
    </source>
</evidence>
<dbReference type="AlphaFoldDB" id="A0AAD4FES6"/>
<protein>
    <recommendedName>
        <fullName evidence="6">TMEM205-like domain-containing protein</fullName>
    </recommendedName>
</protein>
<reference evidence="7" key="1">
    <citation type="submission" date="2021-07" db="EMBL/GenBank/DDBJ databases">
        <title>Genome Resource of American Ginseng Black Spot Pathogen Alternaria panax.</title>
        <authorList>
            <person name="Qiu C."/>
            <person name="Wang W."/>
            <person name="Liu Z."/>
        </authorList>
    </citation>
    <scope>NUCLEOTIDE SEQUENCE</scope>
    <source>
        <strain evidence="7">BNCC115425</strain>
    </source>
</reference>
<comment type="caution">
    <text evidence="7">The sequence shown here is derived from an EMBL/GenBank/DDBJ whole genome shotgun (WGS) entry which is preliminary data.</text>
</comment>
<dbReference type="EMBL" id="JAANER010000009">
    <property type="protein sequence ID" value="KAG9186229.1"/>
    <property type="molecule type" value="Genomic_DNA"/>
</dbReference>
<evidence type="ECO:0000313" key="8">
    <source>
        <dbReference type="Proteomes" id="UP001199106"/>
    </source>
</evidence>
<dbReference type="PANTHER" id="PTHR23241">
    <property type="entry name" value="LATE EMBRYOGENESIS ABUNDANT PLANTS LEA-RELATED"/>
    <property type="match status" value="1"/>
</dbReference>
<dbReference type="GO" id="GO:0016020">
    <property type="term" value="C:membrane"/>
    <property type="evidence" value="ECO:0007669"/>
    <property type="project" value="UniProtKB-SubCell"/>
</dbReference>
<keyword evidence="8" id="KW-1185">Reference proteome</keyword>
<comment type="subcellular location">
    <subcellularLocation>
        <location evidence="1">Membrane</location>
    </subcellularLocation>
</comment>
<dbReference type="PANTHER" id="PTHR23241:SF102">
    <property type="entry name" value="LD23009P"/>
    <property type="match status" value="1"/>
</dbReference>
<evidence type="ECO:0000256" key="3">
    <source>
        <dbReference type="ARBA" id="ARBA00022989"/>
    </source>
</evidence>
<evidence type="ECO:0000256" key="4">
    <source>
        <dbReference type="ARBA" id="ARBA00023136"/>
    </source>
</evidence>
<proteinExistence type="predicted"/>
<keyword evidence="4 5" id="KW-0472">Membrane</keyword>
<evidence type="ECO:0000259" key="6">
    <source>
        <dbReference type="Pfam" id="PF13664"/>
    </source>
</evidence>